<protein>
    <submittedName>
        <fullName evidence="7">Fe-S oxidoreductase</fullName>
    </submittedName>
</protein>
<accession>A0A1M7YEN5</accession>
<dbReference type="GO" id="GO:0051539">
    <property type="term" value="F:4 iron, 4 sulfur cluster binding"/>
    <property type="evidence" value="ECO:0007669"/>
    <property type="project" value="UniProtKB-KW"/>
</dbReference>
<dbReference type="PANTHER" id="PTHR43255">
    <property type="entry name" value="IRON-SULFUR-BINDING OXIDOREDUCTASE FADF-RELATED-RELATED"/>
    <property type="match status" value="1"/>
</dbReference>
<dbReference type="GO" id="GO:0016491">
    <property type="term" value="F:oxidoreductase activity"/>
    <property type="evidence" value="ECO:0007669"/>
    <property type="project" value="UniProtKB-KW"/>
</dbReference>
<keyword evidence="4" id="KW-0408">Iron</keyword>
<dbReference type="Proteomes" id="UP000184603">
    <property type="component" value="Unassembled WGS sequence"/>
</dbReference>
<evidence type="ECO:0000256" key="5">
    <source>
        <dbReference type="ARBA" id="ARBA00023014"/>
    </source>
</evidence>
<dbReference type="GO" id="GO:0005886">
    <property type="term" value="C:plasma membrane"/>
    <property type="evidence" value="ECO:0007669"/>
    <property type="project" value="TreeGrafter"/>
</dbReference>
<dbReference type="PANTHER" id="PTHR43255:SF1">
    <property type="entry name" value="IRON-SULFUR-BINDING OXIDOREDUCTASE FADF-RELATED"/>
    <property type="match status" value="1"/>
</dbReference>
<dbReference type="PROSITE" id="PS00198">
    <property type="entry name" value="4FE4S_FER_1"/>
    <property type="match status" value="1"/>
</dbReference>
<gene>
    <name evidence="7" type="ORF">SAMN02745220_03788</name>
</gene>
<reference evidence="7 8" key="1">
    <citation type="submission" date="2016-12" db="EMBL/GenBank/DDBJ databases">
        <authorList>
            <person name="Song W.-J."/>
            <person name="Kurnit D.M."/>
        </authorList>
    </citation>
    <scope>NUCLEOTIDE SEQUENCE [LARGE SCALE GENOMIC DNA]</scope>
    <source>
        <strain evidence="7 8">DSM 18488</strain>
    </source>
</reference>
<evidence type="ECO:0000256" key="1">
    <source>
        <dbReference type="ARBA" id="ARBA00022485"/>
    </source>
</evidence>
<feature type="domain" description="Cysteine-rich" evidence="6">
    <location>
        <begin position="251"/>
        <end position="333"/>
    </location>
</feature>
<keyword evidence="5" id="KW-0411">Iron-sulfur</keyword>
<dbReference type="STRING" id="1121416.SAMN02745220_03788"/>
<dbReference type="OrthoDB" id="9803192at2"/>
<evidence type="ECO:0000313" key="7">
    <source>
        <dbReference type="EMBL" id="SHO51041.1"/>
    </source>
</evidence>
<dbReference type="Gene3D" id="3.30.70.20">
    <property type="match status" value="1"/>
</dbReference>
<dbReference type="InterPro" id="IPR017900">
    <property type="entry name" value="4Fe4S_Fe_S_CS"/>
</dbReference>
<keyword evidence="8" id="KW-1185">Reference proteome</keyword>
<proteinExistence type="predicted"/>
<evidence type="ECO:0000256" key="4">
    <source>
        <dbReference type="ARBA" id="ARBA00023004"/>
    </source>
</evidence>
<dbReference type="SUPFAM" id="SSF46548">
    <property type="entry name" value="alpha-helical ferredoxin"/>
    <property type="match status" value="1"/>
</dbReference>
<dbReference type="InterPro" id="IPR051460">
    <property type="entry name" value="HdrC_iron-sulfur_subunit"/>
</dbReference>
<dbReference type="Pfam" id="PF13534">
    <property type="entry name" value="Fer4_17"/>
    <property type="match status" value="1"/>
</dbReference>
<evidence type="ECO:0000259" key="6">
    <source>
        <dbReference type="Pfam" id="PF02754"/>
    </source>
</evidence>
<feature type="domain" description="Cysteine-rich" evidence="6">
    <location>
        <begin position="139"/>
        <end position="216"/>
    </location>
</feature>
<dbReference type="AlphaFoldDB" id="A0A1M7YEN5"/>
<sequence length="383" mass="42870">MTCTPSPIQATSPGRPLSVAAVPSPVADLQENCRKCRKCVAACRVLDQNGTPGDIARSYDSSPVTVRRLAYSCSLCNLCQQICPYDLAPSEMFLNLRQEAVSLGENHLRPHRRLLNYEWFGSNAIFRHLHLPVDCETIFYPGCALTGARPEETLKLYRLLQTVEPTIGIMLDCCNKPSHDLGRQQFFQKRFSARMQTLAKRNIRRIVTGCPSCLQAFSILPHKFTITTAYSMLAGNVTLNPARFSGLTCSVHDPCSIRFAGTIHADVRSICKALGLKLTEMVHNRENTFCCGEGGGVGFIDRKLSTEWNRKRVIEAEDQLLVTYCAGCTSQLRNHGNVHHLVDLLFADESNDKPIARTVTSLQSWRNRLMVKIRLMAARKKLQ</sequence>
<evidence type="ECO:0000256" key="3">
    <source>
        <dbReference type="ARBA" id="ARBA00023002"/>
    </source>
</evidence>
<name>A0A1M7YEN5_9BACT</name>
<keyword evidence="3" id="KW-0560">Oxidoreductase</keyword>
<evidence type="ECO:0000256" key="2">
    <source>
        <dbReference type="ARBA" id="ARBA00022723"/>
    </source>
</evidence>
<dbReference type="RefSeq" id="WP_143170778.1">
    <property type="nucleotide sequence ID" value="NZ_FRFE01000022.1"/>
</dbReference>
<keyword evidence="1" id="KW-0004">4Fe-4S</keyword>
<keyword evidence="2" id="KW-0479">Metal-binding</keyword>
<dbReference type="EMBL" id="FRFE01000022">
    <property type="protein sequence ID" value="SHO51041.1"/>
    <property type="molecule type" value="Genomic_DNA"/>
</dbReference>
<organism evidence="7 8">
    <name type="scientific">Desulfopila aestuarii DSM 18488</name>
    <dbReference type="NCBI Taxonomy" id="1121416"/>
    <lineage>
        <taxon>Bacteria</taxon>
        <taxon>Pseudomonadati</taxon>
        <taxon>Thermodesulfobacteriota</taxon>
        <taxon>Desulfobulbia</taxon>
        <taxon>Desulfobulbales</taxon>
        <taxon>Desulfocapsaceae</taxon>
        <taxon>Desulfopila</taxon>
    </lineage>
</organism>
<dbReference type="InterPro" id="IPR004017">
    <property type="entry name" value="Cys_rich_dom"/>
</dbReference>
<evidence type="ECO:0000313" key="8">
    <source>
        <dbReference type="Proteomes" id="UP000184603"/>
    </source>
</evidence>
<dbReference type="Pfam" id="PF02754">
    <property type="entry name" value="CCG"/>
    <property type="match status" value="2"/>
</dbReference>
<dbReference type="GO" id="GO:0046872">
    <property type="term" value="F:metal ion binding"/>
    <property type="evidence" value="ECO:0007669"/>
    <property type="project" value="UniProtKB-KW"/>
</dbReference>